<dbReference type="PROSITE" id="PS00715">
    <property type="entry name" value="SIGMA70_1"/>
    <property type="match status" value="1"/>
</dbReference>
<dbReference type="EMBL" id="BJXW01000037">
    <property type="protein sequence ID" value="GEN32326.1"/>
    <property type="molecule type" value="Genomic_DNA"/>
</dbReference>
<dbReference type="InterPro" id="IPR007630">
    <property type="entry name" value="RNA_pol_sigma70_r4"/>
</dbReference>
<dbReference type="Pfam" id="PF04539">
    <property type="entry name" value="Sigma70_r3"/>
    <property type="match status" value="1"/>
</dbReference>
<dbReference type="PROSITE" id="PS00716">
    <property type="entry name" value="SIGMA70_2"/>
    <property type="match status" value="1"/>
</dbReference>
<dbReference type="InterPro" id="IPR013325">
    <property type="entry name" value="RNA_pol_sigma_r2"/>
</dbReference>
<evidence type="ECO:0000256" key="1">
    <source>
        <dbReference type="ARBA" id="ARBA00023015"/>
    </source>
</evidence>
<dbReference type="GO" id="GO:0016987">
    <property type="term" value="F:sigma factor activity"/>
    <property type="evidence" value="ECO:0007669"/>
    <property type="project" value="UniProtKB-KW"/>
</dbReference>
<evidence type="ECO:0000256" key="2">
    <source>
        <dbReference type="ARBA" id="ARBA00023082"/>
    </source>
</evidence>
<dbReference type="InterPro" id="IPR007624">
    <property type="entry name" value="RNA_pol_sigma70_r3"/>
</dbReference>
<keyword evidence="1 5" id="KW-0805">Transcription regulation</keyword>
<protein>
    <recommendedName>
        <fullName evidence="5">RNA polymerase sigma factor</fullName>
    </recommendedName>
</protein>
<evidence type="ECO:0000256" key="5">
    <source>
        <dbReference type="RuleBase" id="RU362124"/>
    </source>
</evidence>
<dbReference type="RefSeq" id="WP_146938680.1">
    <property type="nucleotide sequence ID" value="NZ_BJXW01000037.1"/>
</dbReference>
<dbReference type="InterPro" id="IPR013324">
    <property type="entry name" value="RNA_pol_sigma_r3/r4-like"/>
</dbReference>
<evidence type="ECO:0000259" key="7">
    <source>
        <dbReference type="PROSITE" id="PS00716"/>
    </source>
</evidence>
<evidence type="ECO:0000313" key="8">
    <source>
        <dbReference type="EMBL" id="GEN32326.1"/>
    </source>
</evidence>
<dbReference type="GO" id="GO:0003677">
    <property type="term" value="F:DNA binding"/>
    <property type="evidence" value="ECO:0007669"/>
    <property type="project" value="UniProtKB-KW"/>
</dbReference>
<evidence type="ECO:0000259" key="6">
    <source>
        <dbReference type="PROSITE" id="PS00715"/>
    </source>
</evidence>
<dbReference type="InterPro" id="IPR014322">
    <property type="entry name" value="RNA_pol_sigma-B/F/G"/>
</dbReference>
<keyword evidence="9" id="KW-1185">Reference proteome</keyword>
<comment type="function">
    <text evidence="5">Sigma factors are initiation factors that promote the attachment of RNA polymerase to specific initiation sites and are then released.</text>
</comment>
<sequence length="256" mass="30245">MGTKYQPQVYHWIKRTQENPKDKEARERLVRHYTNLVHSLARRYAKSHSIYEDLVQVGMVGLLSAINRFDEDYGKPFESFAVPTIIGEIKRYIRDHTWSVYVPRRVRELNPKIKKAVEHLTNTYHRSPTINELALHLDENEEAILEALEMGRSYQAMSMDHQFKDGENRNQSLLDMVGQQEQGFEKVQLNAFFEKLLSTLSEREQIIIRGTYFKQLTQREVGKQLGISQMHVSRLQRKALKKLREVIRKDLTEFIE</sequence>
<comment type="caution">
    <text evidence="8">The sequence shown here is derived from an EMBL/GenBank/DDBJ whole genome shotgun (WGS) entry which is preliminary data.</text>
</comment>
<keyword evidence="4 5" id="KW-0804">Transcription</keyword>
<dbReference type="Pfam" id="PF04542">
    <property type="entry name" value="Sigma70_r2"/>
    <property type="match status" value="1"/>
</dbReference>
<evidence type="ECO:0000256" key="3">
    <source>
        <dbReference type="ARBA" id="ARBA00023125"/>
    </source>
</evidence>
<dbReference type="GO" id="GO:0006352">
    <property type="term" value="P:DNA-templated transcription initiation"/>
    <property type="evidence" value="ECO:0007669"/>
    <property type="project" value="InterPro"/>
</dbReference>
<dbReference type="InterPro" id="IPR014288">
    <property type="entry name" value="RNA_pol_sigma-B"/>
</dbReference>
<name>A0A511V0A1_9BACI</name>
<dbReference type="NCBIfam" id="TIGR02941">
    <property type="entry name" value="Sigma_B"/>
    <property type="match status" value="1"/>
</dbReference>
<dbReference type="CDD" id="cd06171">
    <property type="entry name" value="Sigma70_r4"/>
    <property type="match status" value="1"/>
</dbReference>
<dbReference type="PANTHER" id="PTHR30385">
    <property type="entry name" value="SIGMA FACTOR F FLAGELLAR"/>
    <property type="match status" value="1"/>
</dbReference>
<gene>
    <name evidence="8" type="ORF">CQU01_25640</name>
</gene>
<organism evidence="8 9">
    <name type="scientific">Cerasibacillus quisquiliarum</name>
    <dbReference type="NCBI Taxonomy" id="227865"/>
    <lineage>
        <taxon>Bacteria</taxon>
        <taxon>Bacillati</taxon>
        <taxon>Bacillota</taxon>
        <taxon>Bacilli</taxon>
        <taxon>Bacillales</taxon>
        <taxon>Bacillaceae</taxon>
        <taxon>Cerasibacillus</taxon>
    </lineage>
</organism>
<dbReference type="Gene3D" id="1.20.120.1810">
    <property type="match status" value="1"/>
</dbReference>
<reference evidence="8 9" key="1">
    <citation type="submission" date="2019-07" db="EMBL/GenBank/DDBJ databases">
        <title>Whole genome shotgun sequence of Cerasibacillus quisquiliarum NBRC 102429.</title>
        <authorList>
            <person name="Hosoyama A."/>
            <person name="Uohara A."/>
            <person name="Ohji S."/>
            <person name="Ichikawa N."/>
        </authorList>
    </citation>
    <scope>NUCLEOTIDE SEQUENCE [LARGE SCALE GENOMIC DNA]</scope>
    <source>
        <strain evidence="8 9">NBRC 102429</strain>
    </source>
</reference>
<dbReference type="AlphaFoldDB" id="A0A511V0A1"/>
<dbReference type="SUPFAM" id="SSF88659">
    <property type="entry name" value="Sigma3 and sigma4 domains of RNA polymerase sigma factors"/>
    <property type="match status" value="2"/>
</dbReference>
<accession>A0A511V0A1</accession>
<dbReference type="Proteomes" id="UP000321491">
    <property type="component" value="Unassembled WGS sequence"/>
</dbReference>
<dbReference type="Gene3D" id="1.20.140.160">
    <property type="match status" value="1"/>
</dbReference>
<dbReference type="PRINTS" id="PR00046">
    <property type="entry name" value="SIGMA70FCT"/>
</dbReference>
<dbReference type="SUPFAM" id="SSF88946">
    <property type="entry name" value="Sigma2 domain of RNA polymerase sigma factors"/>
    <property type="match status" value="1"/>
</dbReference>
<keyword evidence="3 5" id="KW-0238">DNA-binding</keyword>
<dbReference type="NCBIfam" id="TIGR02937">
    <property type="entry name" value="sigma70-ECF"/>
    <property type="match status" value="1"/>
</dbReference>
<dbReference type="InterPro" id="IPR014284">
    <property type="entry name" value="RNA_pol_sigma-70_dom"/>
</dbReference>
<proteinExistence type="inferred from homology"/>
<dbReference type="InterPro" id="IPR000943">
    <property type="entry name" value="RNA_pol_sigma70"/>
</dbReference>
<dbReference type="Pfam" id="PF04545">
    <property type="entry name" value="Sigma70_r4"/>
    <property type="match status" value="1"/>
</dbReference>
<dbReference type="PANTHER" id="PTHR30385:SF4">
    <property type="entry name" value="RNA POLYMERASE SIGMA-E FACTOR"/>
    <property type="match status" value="1"/>
</dbReference>
<comment type="similarity">
    <text evidence="5">Belongs to the sigma-70 factor family.</text>
</comment>
<feature type="domain" description="RNA polymerase sigma-70" evidence="6">
    <location>
        <begin position="53"/>
        <end position="66"/>
    </location>
</feature>
<dbReference type="OrthoDB" id="9809557at2"/>
<feature type="domain" description="RNA polymerase sigma-70" evidence="7">
    <location>
        <begin position="217"/>
        <end position="243"/>
    </location>
</feature>
<evidence type="ECO:0000313" key="9">
    <source>
        <dbReference type="Proteomes" id="UP000321491"/>
    </source>
</evidence>
<dbReference type="NCBIfam" id="TIGR02980">
    <property type="entry name" value="SigBFG"/>
    <property type="match status" value="1"/>
</dbReference>
<dbReference type="InterPro" id="IPR007627">
    <property type="entry name" value="RNA_pol_sigma70_r2"/>
</dbReference>
<evidence type="ECO:0000256" key="4">
    <source>
        <dbReference type="ARBA" id="ARBA00023163"/>
    </source>
</evidence>
<keyword evidence="2 5" id="KW-0731">Sigma factor</keyword>